<dbReference type="SUPFAM" id="SSF53720">
    <property type="entry name" value="ALDH-like"/>
    <property type="match status" value="1"/>
</dbReference>
<evidence type="ECO:0000313" key="10">
    <source>
        <dbReference type="EMBL" id="AUB84744.1"/>
    </source>
</evidence>
<dbReference type="InterPro" id="IPR016161">
    <property type="entry name" value="Ald_DH/histidinol_DH"/>
</dbReference>
<evidence type="ECO:0000256" key="9">
    <source>
        <dbReference type="RuleBase" id="RU004175"/>
    </source>
</evidence>
<dbReference type="CDD" id="cd06572">
    <property type="entry name" value="Histidinol_dh"/>
    <property type="match status" value="1"/>
</dbReference>
<proteinExistence type="inferred from homology"/>
<evidence type="ECO:0000313" key="11">
    <source>
        <dbReference type="Proteomes" id="UP000232638"/>
    </source>
</evidence>
<keyword evidence="8" id="KW-0520">NAD</keyword>
<evidence type="ECO:0000256" key="8">
    <source>
        <dbReference type="PIRSR" id="PIRSR000099-2"/>
    </source>
</evidence>
<gene>
    <name evidence="10" type="ORF">THSYN_12320</name>
</gene>
<dbReference type="Gene3D" id="3.40.50.1980">
    <property type="entry name" value="Nitrogenase molybdenum iron protein domain"/>
    <property type="match status" value="2"/>
</dbReference>
<organism evidence="10 11">
    <name type="scientific">Candidatus Thiodictyon syntrophicum</name>
    <dbReference type="NCBI Taxonomy" id="1166950"/>
    <lineage>
        <taxon>Bacteria</taxon>
        <taxon>Pseudomonadati</taxon>
        <taxon>Pseudomonadota</taxon>
        <taxon>Gammaproteobacteria</taxon>
        <taxon>Chromatiales</taxon>
        <taxon>Chromatiaceae</taxon>
        <taxon>Thiodictyon</taxon>
    </lineage>
</organism>
<evidence type="ECO:0000256" key="5">
    <source>
        <dbReference type="ARBA" id="ARBA00023002"/>
    </source>
</evidence>
<evidence type="ECO:0000256" key="3">
    <source>
        <dbReference type="ARBA" id="ARBA00022723"/>
    </source>
</evidence>
<evidence type="ECO:0000256" key="6">
    <source>
        <dbReference type="PIRNR" id="PIRNR000099"/>
    </source>
</evidence>
<keyword evidence="11" id="KW-1185">Reference proteome</keyword>
<dbReference type="OrthoDB" id="9805269at2"/>
<keyword evidence="5 6" id="KW-0560">Oxidoreductase</keyword>
<dbReference type="GO" id="GO:0005829">
    <property type="term" value="C:cytosol"/>
    <property type="evidence" value="ECO:0007669"/>
    <property type="project" value="TreeGrafter"/>
</dbReference>
<reference evidence="10 11" key="1">
    <citation type="submission" date="2017-03" db="EMBL/GenBank/DDBJ databases">
        <title>Complete genome sequence of Candidatus 'Thiodictyon syntrophicum' sp. nov. strain Cad16T, a photolithoautotroph purple sulfur bacterium isolated from an alpine meromictic lake.</title>
        <authorList>
            <person name="Luedin S.M."/>
            <person name="Pothier J.F."/>
            <person name="Danza F."/>
            <person name="Storelli N."/>
            <person name="Wittwer M."/>
            <person name="Tonolla M."/>
        </authorList>
    </citation>
    <scope>NUCLEOTIDE SEQUENCE [LARGE SCALE GENOMIC DNA]</scope>
    <source>
        <strain evidence="10 11">Cad16T</strain>
    </source>
</reference>
<dbReference type="InterPro" id="IPR022695">
    <property type="entry name" value="Histidinol_DH_monofunct"/>
</dbReference>
<dbReference type="PANTHER" id="PTHR21256">
    <property type="entry name" value="HISTIDINOL DEHYDROGENASE HDH"/>
    <property type="match status" value="1"/>
</dbReference>
<keyword evidence="4" id="KW-0862">Zinc</keyword>
<dbReference type="NCBIfam" id="TIGR00069">
    <property type="entry name" value="hisD"/>
    <property type="match status" value="1"/>
</dbReference>
<accession>A0A2K8UGN8</accession>
<feature type="active site" description="Proton acceptor" evidence="7">
    <location>
        <position position="321"/>
    </location>
</feature>
<evidence type="ECO:0000256" key="2">
    <source>
        <dbReference type="ARBA" id="ARBA00010178"/>
    </source>
</evidence>
<dbReference type="Pfam" id="PF00815">
    <property type="entry name" value="Histidinol_dh"/>
    <property type="match status" value="1"/>
</dbReference>
<evidence type="ECO:0000256" key="7">
    <source>
        <dbReference type="PIRSR" id="PIRSR000099-1"/>
    </source>
</evidence>
<dbReference type="PRINTS" id="PR00083">
    <property type="entry name" value="HOLDHDRGNASE"/>
</dbReference>
<sequence>MSETDRRALCRRSEADISTLAATVSPIIDAVRASGDEALFKYTAEFDGADLRAKGLRVSDAEIDSAIGSLDPSIKEVLDYSAANIRRYHQAQMPEEMWFVEIAPGILAGEKVTPITSVGLYVPSGKGSFPSVMLMLGIPAQIAGVPRVVVCTPPRPDGTVDPATLYAARICGLHDVYRVGGAQAIAALAYGTASIPRVAKTLGPGNSYVSAAKRILYGVVDPGTPAGPSESIILCDANVEPRIAGLDLLIEAEHGPDSTALLVTHDKRVADEVAKLLPDLVSKLPPKRREYCETVLAGYGGIVLTPSLEESIAFVNEFAPEHLEVLVDDPMAILGAIKNAGEILLGQFTPITVGNFCLGVNAILPTGGFARSFSAVTVHDYLKRSSIGYVSQLGYPGISPKAQQFAEYEGFAAHAMAIRERNI</sequence>
<dbReference type="GO" id="GO:0051287">
    <property type="term" value="F:NAD binding"/>
    <property type="evidence" value="ECO:0007669"/>
    <property type="project" value="InterPro"/>
</dbReference>
<dbReference type="InterPro" id="IPR012131">
    <property type="entry name" value="Hstdl_DH"/>
</dbReference>
<keyword evidence="3" id="KW-0479">Metal-binding</keyword>
<dbReference type="EMBL" id="CP020370">
    <property type="protein sequence ID" value="AUB84744.1"/>
    <property type="molecule type" value="Genomic_DNA"/>
</dbReference>
<dbReference type="FunFam" id="3.40.50.1980:FF:000026">
    <property type="entry name" value="Histidinol dehydrogenase"/>
    <property type="match status" value="1"/>
</dbReference>
<comment type="cofactor">
    <cofactor evidence="1">
        <name>Zn(2+)</name>
        <dbReference type="ChEBI" id="CHEBI:29105"/>
    </cofactor>
</comment>
<evidence type="ECO:0000256" key="4">
    <source>
        <dbReference type="ARBA" id="ARBA00022833"/>
    </source>
</evidence>
<dbReference type="GO" id="GO:0000105">
    <property type="term" value="P:L-histidine biosynthetic process"/>
    <property type="evidence" value="ECO:0007669"/>
    <property type="project" value="InterPro"/>
</dbReference>
<dbReference type="PANTHER" id="PTHR21256:SF2">
    <property type="entry name" value="HISTIDINE BIOSYNTHESIS TRIFUNCTIONAL PROTEIN"/>
    <property type="match status" value="1"/>
</dbReference>
<feature type="binding site" evidence="8">
    <location>
        <position position="121"/>
    </location>
    <ligand>
        <name>NAD(+)</name>
        <dbReference type="ChEBI" id="CHEBI:57540"/>
    </ligand>
</feature>
<dbReference type="AlphaFoldDB" id="A0A2K8UGN8"/>
<feature type="active site" description="Proton acceptor" evidence="7">
    <location>
        <position position="322"/>
    </location>
</feature>
<dbReference type="KEGG" id="tsy:THSYN_12320"/>
<feature type="binding site" evidence="8">
    <location>
        <position position="183"/>
    </location>
    <ligand>
        <name>NAD(+)</name>
        <dbReference type="ChEBI" id="CHEBI:57540"/>
    </ligand>
</feature>
<dbReference type="FunFam" id="3.40.50.1980:FF:000001">
    <property type="entry name" value="Histidinol dehydrogenase"/>
    <property type="match status" value="1"/>
</dbReference>
<protein>
    <submittedName>
        <fullName evidence="10">Histidinol dehydrogenase</fullName>
    </submittedName>
</protein>
<dbReference type="PIRSF" id="PIRSF000099">
    <property type="entry name" value="Histidinol_dh"/>
    <property type="match status" value="1"/>
</dbReference>
<dbReference type="GO" id="GO:0046872">
    <property type="term" value="F:metal ion binding"/>
    <property type="evidence" value="ECO:0007669"/>
    <property type="project" value="UniProtKB-KW"/>
</dbReference>
<feature type="binding site" evidence="8">
    <location>
        <position position="206"/>
    </location>
    <ligand>
        <name>NAD(+)</name>
        <dbReference type="ChEBI" id="CHEBI:57540"/>
    </ligand>
</feature>
<evidence type="ECO:0000256" key="1">
    <source>
        <dbReference type="ARBA" id="ARBA00001947"/>
    </source>
</evidence>
<dbReference type="GO" id="GO:0004399">
    <property type="term" value="F:histidinol dehydrogenase activity"/>
    <property type="evidence" value="ECO:0007669"/>
    <property type="project" value="InterPro"/>
</dbReference>
<comment type="similarity">
    <text evidence="2 6 9">Belongs to the histidinol dehydrogenase family.</text>
</comment>
<dbReference type="Gene3D" id="1.20.5.1300">
    <property type="match status" value="1"/>
</dbReference>
<name>A0A2K8UGN8_9GAMM</name>
<dbReference type="Proteomes" id="UP000232638">
    <property type="component" value="Chromosome"/>
</dbReference>